<dbReference type="PANTHER" id="PTHR36456:SF1">
    <property type="entry name" value="UPF0232 PROTEIN SCO3875"/>
    <property type="match status" value="1"/>
</dbReference>
<dbReference type="Pfam" id="PF05258">
    <property type="entry name" value="DciA"/>
    <property type="match status" value="1"/>
</dbReference>
<gene>
    <name evidence="1" type="ORF">EJ419_04495</name>
</gene>
<dbReference type="EMBL" id="RXLP01000019">
    <property type="protein sequence ID" value="TCD54300.1"/>
    <property type="molecule type" value="Genomic_DNA"/>
</dbReference>
<dbReference type="PANTHER" id="PTHR36456">
    <property type="entry name" value="UPF0232 PROTEIN SCO3875"/>
    <property type="match status" value="1"/>
</dbReference>
<name>A0A4R0QXH2_9BIFI</name>
<dbReference type="AlphaFoldDB" id="A0A4R0QXH2"/>
<evidence type="ECO:0000313" key="1">
    <source>
        <dbReference type="EMBL" id="TCD54300.1"/>
    </source>
</evidence>
<dbReference type="OrthoDB" id="5516926at2"/>
<sequence>MNVEMFMNKPISERFNMDHDALAQSIFEPYAHQFIQKRSYDERNQLAAQSFGQKGRDWSEFGEILATITNNPLWKTRMAVTRLHEDWHLIVGEAIAQNSRVGRLNAGELTIFVSSPAWATQLEYMKEVIIQKIHEHIKSIEVQQIRIIGPQPEPFKRKRY</sequence>
<evidence type="ECO:0000313" key="2">
    <source>
        <dbReference type="Proteomes" id="UP000291289"/>
    </source>
</evidence>
<accession>A0A4R0QXH2</accession>
<comment type="caution">
    <text evidence="1">The sequence shown here is derived from an EMBL/GenBank/DDBJ whole genome shotgun (WGS) entry which is preliminary data.</text>
</comment>
<proteinExistence type="predicted"/>
<protein>
    <submittedName>
        <fullName evidence="1">DUF721 domain-containing protein</fullName>
    </submittedName>
</protein>
<organism evidence="1 2">
    <name type="scientific">Alloscardovia theropitheci</name>
    <dbReference type="NCBI Taxonomy" id="2496842"/>
    <lineage>
        <taxon>Bacteria</taxon>
        <taxon>Bacillati</taxon>
        <taxon>Actinomycetota</taxon>
        <taxon>Actinomycetes</taxon>
        <taxon>Bifidobacteriales</taxon>
        <taxon>Bifidobacteriaceae</taxon>
        <taxon>Alloscardovia</taxon>
    </lineage>
</organism>
<reference evidence="1 2" key="1">
    <citation type="submission" date="2018-12" db="EMBL/GenBank/DDBJ databases">
        <title>Alloscrdovia theropitheci sp. nov: a novel taxon from the feces of the bleeding-herat monkey (Theropithecus geleda).</title>
        <authorList>
            <person name="Modesto M."/>
        </authorList>
    </citation>
    <scope>NUCLEOTIDE SEQUENCE [LARGE SCALE GENOMIC DNA]</scope>
    <source>
        <strain evidence="1 2">GLDI4/2</strain>
    </source>
</reference>
<keyword evidence="2" id="KW-1185">Reference proteome</keyword>
<dbReference type="Proteomes" id="UP000291289">
    <property type="component" value="Unassembled WGS sequence"/>
</dbReference>
<dbReference type="InterPro" id="IPR007922">
    <property type="entry name" value="DciA-like"/>
</dbReference>